<dbReference type="PROSITE" id="PS01053">
    <property type="entry name" value="ARGINASE_1"/>
    <property type="match status" value="1"/>
</dbReference>
<feature type="binding site" evidence="10">
    <location>
        <position position="157"/>
    </location>
    <ligand>
        <name>Mn(2+)</name>
        <dbReference type="ChEBI" id="CHEBI:29035"/>
        <label>1</label>
    </ligand>
</feature>
<keyword evidence="4 13" id="KW-0056">Arginine metabolism</keyword>
<comment type="caution">
    <text evidence="15">The sequence shown here is derived from an EMBL/GenBank/DDBJ whole genome shotgun (WGS) entry which is preliminary data.</text>
</comment>
<feature type="binding site" evidence="10">
    <location>
        <position position="155"/>
    </location>
    <ligand>
        <name>Mn(2+)</name>
        <dbReference type="ChEBI" id="CHEBI:29035"/>
        <label>1</label>
    </ligand>
</feature>
<proteinExistence type="inferred from homology"/>
<evidence type="ECO:0000256" key="13">
    <source>
        <dbReference type="RuleBase" id="RU361159"/>
    </source>
</evidence>
<dbReference type="Proteomes" id="UP000782610">
    <property type="component" value="Unassembled WGS sequence"/>
</dbReference>
<dbReference type="NCBIfam" id="TIGR01229">
    <property type="entry name" value="rocF_arginase"/>
    <property type="match status" value="1"/>
</dbReference>
<dbReference type="GO" id="GO:0005737">
    <property type="term" value="C:cytoplasm"/>
    <property type="evidence" value="ECO:0007669"/>
    <property type="project" value="TreeGrafter"/>
</dbReference>
<evidence type="ECO:0000256" key="1">
    <source>
        <dbReference type="ARBA" id="ARBA00005098"/>
    </source>
</evidence>
<evidence type="ECO:0000256" key="9">
    <source>
        <dbReference type="NCBIfam" id="TIGR01229"/>
    </source>
</evidence>
<comment type="cofactor">
    <cofactor evidence="10 13">
        <name>Mn(2+)</name>
        <dbReference type="ChEBI" id="CHEBI:29035"/>
    </cofactor>
    <text evidence="10 13">Binds 2 manganese ions per subunit.</text>
</comment>
<comment type="catalytic activity">
    <reaction evidence="8 13">
        <text>L-arginine + H2O = urea + L-ornithine</text>
        <dbReference type="Rhea" id="RHEA:20569"/>
        <dbReference type="ChEBI" id="CHEBI:15377"/>
        <dbReference type="ChEBI" id="CHEBI:16199"/>
        <dbReference type="ChEBI" id="CHEBI:32682"/>
        <dbReference type="ChEBI" id="CHEBI:46911"/>
        <dbReference type="EC" id="3.5.3.1"/>
    </reaction>
</comment>
<dbReference type="Gene3D" id="3.40.800.10">
    <property type="entry name" value="Ureohydrolase domain"/>
    <property type="match status" value="1"/>
</dbReference>
<feature type="compositionally biased region" description="Basic and acidic residues" evidence="14">
    <location>
        <begin position="1"/>
        <end position="12"/>
    </location>
</feature>
<comment type="similarity">
    <text evidence="11 12">Belongs to the arginase family.</text>
</comment>
<name>A0A933L1J0_9HYPH</name>
<dbReference type="GO" id="GO:0004053">
    <property type="term" value="F:arginase activity"/>
    <property type="evidence" value="ECO:0007669"/>
    <property type="project" value="UniProtKB-UniRule"/>
</dbReference>
<evidence type="ECO:0000256" key="10">
    <source>
        <dbReference type="PIRSR" id="PIRSR036979-1"/>
    </source>
</evidence>
<reference evidence="15" key="1">
    <citation type="submission" date="2020-07" db="EMBL/GenBank/DDBJ databases">
        <title>Huge and variable diversity of episymbiotic CPR bacteria and DPANN archaea in groundwater ecosystems.</title>
        <authorList>
            <person name="He C.Y."/>
            <person name="Keren R."/>
            <person name="Whittaker M."/>
            <person name="Farag I.F."/>
            <person name="Doudna J."/>
            <person name="Cate J.H.D."/>
            <person name="Banfield J.F."/>
        </authorList>
    </citation>
    <scope>NUCLEOTIDE SEQUENCE</scope>
    <source>
        <strain evidence="15">NC_groundwater_1586_Pr3_B-0.1um_66_15</strain>
    </source>
</reference>
<dbReference type="EMBL" id="JACRAF010000033">
    <property type="protein sequence ID" value="MBI4922539.1"/>
    <property type="molecule type" value="Genomic_DNA"/>
</dbReference>
<sequence>MARGRHGAEHHATVAAPKPPRLLSSPQARNPLTEPPSRIDLHGLATDAGASERGAGMGPEALRIAGLAEVLTALGHKVEDKGDFRVPPSPRTAERRRAEILAVAAEASARGYETLKSAGLPVFLGGDHSISMGSVSGVARWCAAQDRELFVLWLDAHGDFNTPAISPSGNLHGMALALLCGEDEFDDAFGGAWRAEIDPANVTLFGTRSTDAAERALLAERGIEVIDMRMIDEQGATMPIRRLIERVTRTSGHLHLSLDIDAMDPGIGPGVGTTVPGGLTYREAHLVMEMLHDAGIVGSLDIVELNPFLDHAGMSAKLLVDLAASLFGRKIMGRPR</sequence>
<feature type="binding site" evidence="10">
    <location>
        <position position="128"/>
    </location>
    <ligand>
        <name>Mn(2+)</name>
        <dbReference type="ChEBI" id="CHEBI:29035"/>
        <label>1</label>
    </ligand>
</feature>
<organism evidence="15 16">
    <name type="scientific">Devosia nanyangense</name>
    <dbReference type="NCBI Taxonomy" id="1228055"/>
    <lineage>
        <taxon>Bacteria</taxon>
        <taxon>Pseudomonadati</taxon>
        <taxon>Pseudomonadota</taxon>
        <taxon>Alphaproteobacteria</taxon>
        <taxon>Hyphomicrobiales</taxon>
        <taxon>Devosiaceae</taxon>
        <taxon>Devosia</taxon>
    </lineage>
</organism>
<evidence type="ECO:0000256" key="7">
    <source>
        <dbReference type="ARBA" id="ARBA00023211"/>
    </source>
</evidence>
<dbReference type="PANTHER" id="PTHR43782:SF3">
    <property type="entry name" value="ARGINASE"/>
    <property type="match status" value="1"/>
</dbReference>
<evidence type="ECO:0000256" key="11">
    <source>
        <dbReference type="PROSITE-ProRule" id="PRU00742"/>
    </source>
</evidence>
<dbReference type="FunFam" id="3.40.800.10:FF:000012">
    <property type="entry name" value="Arginase"/>
    <property type="match status" value="1"/>
</dbReference>
<dbReference type="PANTHER" id="PTHR43782">
    <property type="entry name" value="ARGINASE"/>
    <property type="match status" value="1"/>
</dbReference>
<dbReference type="InterPro" id="IPR006035">
    <property type="entry name" value="Ureohydrolase"/>
</dbReference>
<evidence type="ECO:0000256" key="14">
    <source>
        <dbReference type="SAM" id="MobiDB-lite"/>
    </source>
</evidence>
<dbReference type="InterPro" id="IPR023696">
    <property type="entry name" value="Ureohydrolase_dom_sf"/>
</dbReference>
<dbReference type="AlphaFoldDB" id="A0A933L1J0"/>
<comment type="pathway">
    <text evidence="1">Nitrogen metabolism; urea cycle; L-ornithine and urea from L-arginine: step 1/1.</text>
</comment>
<dbReference type="GO" id="GO:0030145">
    <property type="term" value="F:manganese ion binding"/>
    <property type="evidence" value="ECO:0007669"/>
    <property type="project" value="TreeGrafter"/>
</dbReference>
<keyword evidence="5 10" id="KW-0479">Metal-binding</keyword>
<dbReference type="PROSITE" id="PS51409">
    <property type="entry name" value="ARGINASE_2"/>
    <property type="match status" value="1"/>
</dbReference>
<dbReference type="SUPFAM" id="SSF52768">
    <property type="entry name" value="Arginase/deacetylase"/>
    <property type="match status" value="1"/>
</dbReference>
<dbReference type="Pfam" id="PF00491">
    <property type="entry name" value="Arginase"/>
    <property type="match status" value="1"/>
</dbReference>
<evidence type="ECO:0000256" key="6">
    <source>
        <dbReference type="ARBA" id="ARBA00022801"/>
    </source>
</evidence>
<feature type="region of interest" description="Disordered" evidence="14">
    <location>
        <begin position="1"/>
        <end position="42"/>
    </location>
</feature>
<dbReference type="PIRSF" id="PIRSF036979">
    <property type="entry name" value="Arginase"/>
    <property type="match status" value="1"/>
</dbReference>
<evidence type="ECO:0000256" key="3">
    <source>
        <dbReference type="ARBA" id="ARBA00018123"/>
    </source>
</evidence>
<evidence type="ECO:0000256" key="4">
    <source>
        <dbReference type="ARBA" id="ARBA00022503"/>
    </source>
</evidence>
<evidence type="ECO:0000256" key="5">
    <source>
        <dbReference type="ARBA" id="ARBA00022723"/>
    </source>
</evidence>
<keyword evidence="7 10" id="KW-0464">Manganese</keyword>
<protein>
    <recommendedName>
        <fullName evidence="3 9">Arginase</fullName>
        <ecNumber evidence="2 9">3.5.3.1</ecNumber>
    </recommendedName>
</protein>
<keyword evidence="6 12" id="KW-0378">Hydrolase</keyword>
<dbReference type="EC" id="3.5.3.1" evidence="2 9"/>
<evidence type="ECO:0000256" key="8">
    <source>
        <dbReference type="ARBA" id="ARBA00047391"/>
    </source>
</evidence>
<dbReference type="InterPro" id="IPR020855">
    <property type="entry name" value="Ureohydrolase_Mn_BS"/>
</dbReference>
<evidence type="ECO:0000256" key="12">
    <source>
        <dbReference type="RuleBase" id="RU003684"/>
    </source>
</evidence>
<accession>A0A933L1J0</accession>
<dbReference type="CDD" id="cd09989">
    <property type="entry name" value="Arginase"/>
    <property type="match status" value="1"/>
</dbReference>
<dbReference type="GO" id="GO:0006525">
    <property type="term" value="P:arginine metabolic process"/>
    <property type="evidence" value="ECO:0007669"/>
    <property type="project" value="UniProtKB-KW"/>
</dbReference>
<dbReference type="PRINTS" id="PR00116">
    <property type="entry name" value="ARGINASE"/>
</dbReference>
<evidence type="ECO:0000256" key="2">
    <source>
        <dbReference type="ARBA" id="ARBA00012168"/>
    </source>
</evidence>
<evidence type="ECO:0000313" key="16">
    <source>
        <dbReference type="Proteomes" id="UP000782610"/>
    </source>
</evidence>
<evidence type="ECO:0000313" key="15">
    <source>
        <dbReference type="EMBL" id="MBI4922539.1"/>
    </source>
</evidence>
<feature type="binding site" evidence="10">
    <location>
        <position position="259"/>
    </location>
    <ligand>
        <name>Mn(2+)</name>
        <dbReference type="ChEBI" id="CHEBI:29035"/>
        <label>1</label>
    </ligand>
</feature>
<dbReference type="InterPro" id="IPR014033">
    <property type="entry name" value="Arginase"/>
</dbReference>
<gene>
    <name evidence="15" type="primary">rocF</name>
    <name evidence="15" type="ORF">HY834_12390</name>
</gene>
<feature type="binding site" evidence="10">
    <location>
        <position position="261"/>
    </location>
    <ligand>
        <name>Mn(2+)</name>
        <dbReference type="ChEBI" id="CHEBI:29035"/>
        <label>1</label>
    </ligand>
</feature>
<feature type="binding site" evidence="10">
    <location>
        <position position="159"/>
    </location>
    <ligand>
        <name>Mn(2+)</name>
        <dbReference type="ChEBI" id="CHEBI:29035"/>
        <label>1</label>
    </ligand>
</feature>